<feature type="compositionally biased region" description="Polar residues" evidence="6">
    <location>
        <begin position="1"/>
        <end position="10"/>
    </location>
</feature>
<feature type="domain" description="Zn(2)-C6 fungal-type" evidence="7">
    <location>
        <begin position="25"/>
        <end position="55"/>
    </location>
</feature>
<dbReference type="SMART" id="SM00066">
    <property type="entry name" value="GAL4"/>
    <property type="match status" value="1"/>
</dbReference>
<dbReference type="OrthoDB" id="5418899at2759"/>
<dbReference type="Gene3D" id="4.10.240.10">
    <property type="entry name" value="Zn(2)-C6 fungal-type DNA-binding domain"/>
    <property type="match status" value="1"/>
</dbReference>
<feature type="region of interest" description="Disordered" evidence="6">
    <location>
        <begin position="66"/>
        <end position="104"/>
    </location>
</feature>
<keyword evidence="4" id="KW-0804">Transcription</keyword>
<sequence length="665" mass="73952">MPDTRSGASTRSKRRGHKVDRSRKGCPECRERKIKCDETRPECAQCLKSGRVCRIIDGLFRHHSFSFPPVSSSEAEGSSKGHPLGPSGPPDPSGSPTQPSKSSHVWLLLPSHELESLLTAQDELAGDVNAAIDSPESPNTSMASSPQLRQSIPVAGLLAQSSPSNIFHGAAVTPSAGSLPSVDVHVSPIVAQNHPTVTSHAPSHTSIPASLSEENDRDCAEVGFFLRHFAEGIGQWIDIFSSQRSYFSQYVVQLASQSPLVRYSACAIAAKQLGQMKDYTWMTSITPRSSIVASALLEPGLDFLWYGAKYYEKAILLMARQISSHPSPMTHLSPGEIYQSTGSDHYQLLDHGTSPAFRIISASILCAYEDLSATMRAWSGHLDGINKLLRPQIDLQFSPDNLHATSLSTKGVETSFWFFAWNDMLNSLVLHQPCRLDPEEVSLWQKMGLPLDGTGHLTLTYIEEPYQETVFFKALIRLLCKLVTHDCGASSQWAYLEMELTQWYRALPSEFLSPITQTLHPSQQGIQEPPIAETWFGSETCAVSMAFYHMARILLLVNQPQEIFLSIQPSKPHDLLSIYNALQRELHQHAMDIIAIVHGMPNAVVRKHMIQPLYFAGRCLSSSDDRRLVVRLLKQIEENLGLFTEYRIKDLCEEWGVSFDSWKNC</sequence>
<reference evidence="8" key="1">
    <citation type="submission" date="2022-11" db="EMBL/GenBank/DDBJ databases">
        <authorList>
            <person name="Petersen C."/>
        </authorList>
    </citation>
    <scope>NUCLEOTIDE SEQUENCE</scope>
    <source>
        <strain evidence="8">IBT 29864</strain>
    </source>
</reference>
<dbReference type="CDD" id="cd12148">
    <property type="entry name" value="fungal_TF_MHR"/>
    <property type="match status" value="1"/>
</dbReference>
<proteinExistence type="predicted"/>
<dbReference type="RefSeq" id="XP_056559731.1">
    <property type="nucleotide sequence ID" value="XM_056693002.1"/>
</dbReference>
<dbReference type="Pfam" id="PF11951">
    <property type="entry name" value="Fungal_trans_2"/>
    <property type="match status" value="1"/>
</dbReference>
<comment type="caution">
    <text evidence="8">The sequence shown here is derived from an EMBL/GenBank/DDBJ whole genome shotgun (WGS) entry which is preliminary data.</text>
</comment>
<dbReference type="InterPro" id="IPR036864">
    <property type="entry name" value="Zn2-C6_fun-type_DNA-bd_sf"/>
</dbReference>
<dbReference type="Proteomes" id="UP001147782">
    <property type="component" value="Unassembled WGS sequence"/>
</dbReference>
<reference evidence="8" key="2">
    <citation type="journal article" date="2023" name="IMA Fungus">
        <title>Comparative genomic study of the Penicillium genus elucidates a diverse pangenome and 15 lateral gene transfer events.</title>
        <authorList>
            <person name="Petersen C."/>
            <person name="Sorensen T."/>
            <person name="Nielsen M.R."/>
            <person name="Sondergaard T.E."/>
            <person name="Sorensen J.L."/>
            <person name="Fitzpatrick D.A."/>
            <person name="Frisvad J.C."/>
            <person name="Nielsen K.L."/>
        </authorList>
    </citation>
    <scope>NUCLEOTIDE SEQUENCE</scope>
    <source>
        <strain evidence="8">IBT 29864</strain>
    </source>
</reference>
<protein>
    <recommendedName>
        <fullName evidence="7">Zn(2)-C6 fungal-type domain-containing protein</fullName>
    </recommendedName>
</protein>
<dbReference type="GO" id="GO:0000981">
    <property type="term" value="F:DNA-binding transcription factor activity, RNA polymerase II-specific"/>
    <property type="evidence" value="ECO:0007669"/>
    <property type="project" value="InterPro"/>
</dbReference>
<dbReference type="InterPro" id="IPR001138">
    <property type="entry name" value="Zn2Cys6_DnaBD"/>
</dbReference>
<evidence type="ECO:0000256" key="1">
    <source>
        <dbReference type="ARBA" id="ARBA00004123"/>
    </source>
</evidence>
<keyword evidence="3" id="KW-0238">DNA-binding</keyword>
<evidence type="ECO:0000313" key="9">
    <source>
        <dbReference type="Proteomes" id="UP001147782"/>
    </source>
</evidence>
<dbReference type="InterPro" id="IPR021858">
    <property type="entry name" value="Fun_TF"/>
</dbReference>
<dbReference type="PROSITE" id="PS50048">
    <property type="entry name" value="ZN2_CY6_FUNGAL_2"/>
    <property type="match status" value="1"/>
</dbReference>
<dbReference type="GeneID" id="81432179"/>
<dbReference type="EMBL" id="JAPZBS010000001">
    <property type="protein sequence ID" value="KAJ5389003.1"/>
    <property type="molecule type" value="Genomic_DNA"/>
</dbReference>
<dbReference type="GO" id="GO:0045944">
    <property type="term" value="P:positive regulation of transcription by RNA polymerase II"/>
    <property type="evidence" value="ECO:0007669"/>
    <property type="project" value="TreeGrafter"/>
</dbReference>
<organism evidence="8 9">
    <name type="scientific">Penicillium cataractarum</name>
    <dbReference type="NCBI Taxonomy" id="2100454"/>
    <lineage>
        <taxon>Eukaryota</taxon>
        <taxon>Fungi</taxon>
        <taxon>Dikarya</taxon>
        <taxon>Ascomycota</taxon>
        <taxon>Pezizomycotina</taxon>
        <taxon>Eurotiomycetes</taxon>
        <taxon>Eurotiomycetidae</taxon>
        <taxon>Eurotiales</taxon>
        <taxon>Aspergillaceae</taxon>
        <taxon>Penicillium</taxon>
    </lineage>
</organism>
<evidence type="ECO:0000313" key="8">
    <source>
        <dbReference type="EMBL" id="KAJ5389003.1"/>
    </source>
</evidence>
<dbReference type="GO" id="GO:0005634">
    <property type="term" value="C:nucleus"/>
    <property type="evidence" value="ECO:0007669"/>
    <property type="project" value="UniProtKB-SubCell"/>
</dbReference>
<gene>
    <name evidence="8" type="ORF">N7496_000071</name>
</gene>
<evidence type="ECO:0000256" key="5">
    <source>
        <dbReference type="ARBA" id="ARBA00023242"/>
    </source>
</evidence>
<evidence type="ECO:0000256" key="2">
    <source>
        <dbReference type="ARBA" id="ARBA00023015"/>
    </source>
</evidence>
<dbReference type="CDD" id="cd00067">
    <property type="entry name" value="GAL4"/>
    <property type="match status" value="1"/>
</dbReference>
<dbReference type="PANTHER" id="PTHR37534:SF9">
    <property type="entry name" value="ZN(II)2CYS6 TRANSCRIPTION FACTOR (EUROFUNG)"/>
    <property type="match status" value="1"/>
</dbReference>
<keyword evidence="9" id="KW-1185">Reference proteome</keyword>
<feature type="compositionally biased region" description="Basic residues" evidence="6">
    <location>
        <begin position="11"/>
        <end position="21"/>
    </location>
</feature>
<keyword evidence="2" id="KW-0805">Transcription regulation</keyword>
<comment type="subcellular location">
    <subcellularLocation>
        <location evidence="1">Nucleus</location>
    </subcellularLocation>
</comment>
<dbReference type="PROSITE" id="PS00463">
    <property type="entry name" value="ZN2_CY6_FUNGAL_1"/>
    <property type="match status" value="1"/>
</dbReference>
<dbReference type="GO" id="GO:0008270">
    <property type="term" value="F:zinc ion binding"/>
    <property type="evidence" value="ECO:0007669"/>
    <property type="project" value="InterPro"/>
</dbReference>
<evidence type="ECO:0000259" key="7">
    <source>
        <dbReference type="PROSITE" id="PS50048"/>
    </source>
</evidence>
<evidence type="ECO:0000256" key="6">
    <source>
        <dbReference type="SAM" id="MobiDB-lite"/>
    </source>
</evidence>
<dbReference type="SUPFAM" id="SSF57701">
    <property type="entry name" value="Zn2/Cys6 DNA-binding domain"/>
    <property type="match status" value="1"/>
</dbReference>
<feature type="region of interest" description="Disordered" evidence="6">
    <location>
        <begin position="1"/>
        <end position="27"/>
    </location>
</feature>
<dbReference type="GO" id="GO:0000976">
    <property type="term" value="F:transcription cis-regulatory region binding"/>
    <property type="evidence" value="ECO:0007669"/>
    <property type="project" value="TreeGrafter"/>
</dbReference>
<name>A0A9W9VTG0_9EURO</name>
<evidence type="ECO:0000256" key="3">
    <source>
        <dbReference type="ARBA" id="ARBA00023125"/>
    </source>
</evidence>
<evidence type="ECO:0000256" key="4">
    <source>
        <dbReference type="ARBA" id="ARBA00023163"/>
    </source>
</evidence>
<keyword evidence="5" id="KW-0539">Nucleus</keyword>
<accession>A0A9W9VTG0</accession>
<dbReference type="PANTHER" id="PTHR37534">
    <property type="entry name" value="TRANSCRIPTIONAL ACTIVATOR PROTEIN UGA3"/>
    <property type="match status" value="1"/>
</dbReference>
<dbReference type="AlphaFoldDB" id="A0A9W9VTG0"/>
<dbReference type="Pfam" id="PF00172">
    <property type="entry name" value="Zn_clus"/>
    <property type="match status" value="1"/>
</dbReference>